<dbReference type="Proteomes" id="UP000466785">
    <property type="component" value="Chromosome"/>
</dbReference>
<dbReference type="PROSITE" id="PS51729">
    <property type="entry name" value="GNAT_YJDJ"/>
    <property type="match status" value="1"/>
</dbReference>
<organism evidence="3 4">
    <name type="scientific">Mycolicibacterium poriferae</name>
    <dbReference type="NCBI Taxonomy" id="39694"/>
    <lineage>
        <taxon>Bacteria</taxon>
        <taxon>Bacillati</taxon>
        <taxon>Actinomycetota</taxon>
        <taxon>Actinomycetes</taxon>
        <taxon>Mycobacteriales</taxon>
        <taxon>Mycobacteriaceae</taxon>
        <taxon>Mycolicibacterium</taxon>
    </lineage>
</organism>
<reference evidence="3 4" key="1">
    <citation type="journal article" date="2019" name="Emerg. Microbes Infect.">
        <title>Comprehensive subspecies identification of 175 nontuberculous mycobacteria species based on 7547 genomic profiles.</title>
        <authorList>
            <person name="Matsumoto Y."/>
            <person name="Kinjo T."/>
            <person name="Motooka D."/>
            <person name="Nabeya D."/>
            <person name="Jung N."/>
            <person name="Uechi K."/>
            <person name="Horii T."/>
            <person name="Iida T."/>
            <person name="Fujita J."/>
            <person name="Nakamura S."/>
        </authorList>
    </citation>
    <scope>NUCLEOTIDE SEQUENCE [LARGE SCALE GENOMIC DNA]</scope>
    <source>
        <strain evidence="3 4">JCM 12603</strain>
    </source>
</reference>
<evidence type="ECO:0000313" key="4">
    <source>
        <dbReference type="Proteomes" id="UP000466785"/>
    </source>
</evidence>
<keyword evidence="4" id="KW-1185">Reference proteome</keyword>
<dbReference type="InterPro" id="IPR045057">
    <property type="entry name" value="Gcn5-rel_NAT"/>
</dbReference>
<proteinExistence type="predicted"/>
<dbReference type="InterPro" id="IPR031165">
    <property type="entry name" value="GNAT_YJDJ"/>
</dbReference>
<dbReference type="PANTHER" id="PTHR31435">
    <property type="entry name" value="PROTEIN NATD1"/>
    <property type="match status" value="1"/>
</dbReference>
<dbReference type="Pfam" id="PF14542">
    <property type="entry name" value="Acetyltransf_CG"/>
    <property type="match status" value="1"/>
</dbReference>
<dbReference type="KEGG" id="mpof:MPOR_06240"/>
<evidence type="ECO:0000259" key="2">
    <source>
        <dbReference type="PROSITE" id="PS51729"/>
    </source>
</evidence>
<dbReference type="RefSeq" id="WP_163672477.1">
    <property type="nucleotide sequence ID" value="NZ_AP022570.1"/>
</dbReference>
<accession>A0A6N4V6F4</accession>
<dbReference type="GO" id="GO:0016747">
    <property type="term" value="F:acyltransferase activity, transferring groups other than amino-acyl groups"/>
    <property type="evidence" value="ECO:0007669"/>
    <property type="project" value="InterPro"/>
</dbReference>
<name>A0A6N4V6F4_9MYCO</name>
<gene>
    <name evidence="3" type="ORF">MPOR_06240</name>
</gene>
<feature type="domain" description="N-acetyltransferase" evidence="1">
    <location>
        <begin position="1"/>
        <end position="102"/>
    </location>
</feature>
<dbReference type="CDD" id="cd04301">
    <property type="entry name" value="NAT_SF"/>
    <property type="match status" value="1"/>
</dbReference>
<dbReference type="EMBL" id="AP022570">
    <property type="protein sequence ID" value="BBX49598.1"/>
    <property type="molecule type" value="Genomic_DNA"/>
</dbReference>
<sequence length="102" mass="11270">MTTTDRTGAPTQVSEQGDRFTISVDGRIVGVADFIDRDGRRLFPHTEVNPQFQGRGLATILVRAALEATRPTGLRVVPHCWMVAEFIDKNPEFADLLDRSSG</sequence>
<keyword evidence="3" id="KW-0808">Transferase</keyword>
<dbReference type="InterPro" id="IPR000182">
    <property type="entry name" value="GNAT_dom"/>
</dbReference>
<dbReference type="PROSITE" id="PS51186">
    <property type="entry name" value="GNAT"/>
    <property type="match status" value="1"/>
</dbReference>
<dbReference type="SUPFAM" id="SSF55729">
    <property type="entry name" value="Acyl-CoA N-acyltransferases (Nat)"/>
    <property type="match status" value="1"/>
</dbReference>
<dbReference type="InterPro" id="IPR016181">
    <property type="entry name" value="Acyl_CoA_acyltransferase"/>
</dbReference>
<evidence type="ECO:0000313" key="3">
    <source>
        <dbReference type="EMBL" id="BBX49598.1"/>
    </source>
</evidence>
<protein>
    <submittedName>
        <fullName evidence="3">N-acetyltransferase</fullName>
    </submittedName>
</protein>
<dbReference type="PANTHER" id="PTHR31435:SF10">
    <property type="entry name" value="BSR4717 PROTEIN"/>
    <property type="match status" value="1"/>
</dbReference>
<dbReference type="AlphaFoldDB" id="A0A6N4V6F4"/>
<evidence type="ECO:0000259" key="1">
    <source>
        <dbReference type="PROSITE" id="PS51186"/>
    </source>
</evidence>
<dbReference type="Gene3D" id="3.40.630.30">
    <property type="match status" value="1"/>
</dbReference>
<feature type="domain" description="N-acetyltransferase" evidence="2">
    <location>
        <begin position="12"/>
        <end position="98"/>
    </location>
</feature>